<reference evidence="2 3" key="1">
    <citation type="journal article" date="2018" name="PLoS Genet.">
        <title>Population sequencing reveals clonal diversity and ancestral inbreeding in the grapevine cultivar Chardonnay.</title>
        <authorList>
            <person name="Roach M.J."/>
            <person name="Johnson D.L."/>
            <person name="Bohlmann J."/>
            <person name="van Vuuren H.J."/>
            <person name="Jones S.J."/>
            <person name="Pretorius I.S."/>
            <person name="Schmidt S.A."/>
            <person name="Borneman A.R."/>
        </authorList>
    </citation>
    <scope>NUCLEOTIDE SEQUENCE [LARGE SCALE GENOMIC DNA]</scope>
    <source>
        <strain evidence="3">cv. Chardonnay</strain>
        <tissue evidence="2">Leaf</tissue>
    </source>
</reference>
<evidence type="ECO:0000313" key="2">
    <source>
        <dbReference type="EMBL" id="RVW25961.1"/>
    </source>
</evidence>
<evidence type="ECO:0000313" key="3">
    <source>
        <dbReference type="Proteomes" id="UP000288805"/>
    </source>
</evidence>
<proteinExistence type="predicted"/>
<feature type="region of interest" description="Disordered" evidence="1">
    <location>
        <begin position="20"/>
        <end position="44"/>
    </location>
</feature>
<protein>
    <submittedName>
        <fullName evidence="2">Uncharacterized protein</fullName>
    </submittedName>
</protein>
<comment type="caution">
    <text evidence="2">The sequence shown here is derived from an EMBL/GenBank/DDBJ whole genome shotgun (WGS) entry which is preliminary data.</text>
</comment>
<dbReference type="AlphaFoldDB" id="A0A438CRW6"/>
<accession>A0A438CRW6</accession>
<gene>
    <name evidence="2" type="ORF">CK203_098036</name>
</gene>
<name>A0A438CRW6_VITVI</name>
<dbReference type="EMBL" id="QGNW01002049">
    <property type="protein sequence ID" value="RVW25961.1"/>
    <property type="molecule type" value="Genomic_DNA"/>
</dbReference>
<evidence type="ECO:0000256" key="1">
    <source>
        <dbReference type="SAM" id="MobiDB-lite"/>
    </source>
</evidence>
<dbReference type="Proteomes" id="UP000288805">
    <property type="component" value="Unassembled WGS sequence"/>
</dbReference>
<organism evidence="2 3">
    <name type="scientific">Vitis vinifera</name>
    <name type="common">Grape</name>
    <dbReference type="NCBI Taxonomy" id="29760"/>
    <lineage>
        <taxon>Eukaryota</taxon>
        <taxon>Viridiplantae</taxon>
        <taxon>Streptophyta</taxon>
        <taxon>Embryophyta</taxon>
        <taxon>Tracheophyta</taxon>
        <taxon>Spermatophyta</taxon>
        <taxon>Magnoliopsida</taxon>
        <taxon>eudicotyledons</taxon>
        <taxon>Gunneridae</taxon>
        <taxon>Pentapetalae</taxon>
        <taxon>rosids</taxon>
        <taxon>Vitales</taxon>
        <taxon>Vitaceae</taxon>
        <taxon>Viteae</taxon>
        <taxon>Vitis</taxon>
    </lineage>
</organism>
<sequence>MASHLPRFLTATCRVMMILPSPQGHHDKPKSLPTIKEGSRTSDTIKKGIHVKRKRASHWQLRGSLGRKASTLAPFVGSFAQLTVKMSTPSKSCSSARGYEGYFEWREAMKR</sequence>